<reference evidence="3" key="2">
    <citation type="submission" date="2025-08" db="UniProtKB">
        <authorList>
            <consortium name="RefSeq"/>
        </authorList>
    </citation>
    <scope>IDENTIFICATION</scope>
    <source>
        <tissue evidence="3">Young leaves</tissue>
    </source>
</reference>
<dbReference type="Proteomes" id="UP000228380">
    <property type="component" value="Chromosome 11"/>
</dbReference>
<evidence type="ECO:0000313" key="3">
    <source>
        <dbReference type="RefSeq" id="XP_038987326.1"/>
    </source>
</evidence>
<feature type="region of interest" description="Disordered" evidence="1">
    <location>
        <begin position="1"/>
        <end position="37"/>
    </location>
</feature>
<dbReference type="KEGG" id="pda:120112344"/>
<reference evidence="2" key="1">
    <citation type="journal article" date="2019" name="Nat. Commun.">
        <title>Genome-wide association mapping of date palm fruit traits.</title>
        <authorList>
            <person name="Hazzouri K.M."/>
            <person name="Gros-Balthazard M."/>
            <person name="Flowers J.M."/>
            <person name="Copetti D."/>
            <person name="Lemansour A."/>
            <person name="Lebrun M."/>
            <person name="Masmoudi K."/>
            <person name="Ferrand S."/>
            <person name="Dhar M.I."/>
            <person name="Fresquez Z.A."/>
            <person name="Rosas U."/>
            <person name="Zhang J."/>
            <person name="Talag J."/>
            <person name="Lee S."/>
            <person name="Kudrna D."/>
            <person name="Powell R.F."/>
            <person name="Leitch I.J."/>
            <person name="Krueger R.R."/>
            <person name="Wing R.A."/>
            <person name="Amiri K.M.A."/>
            <person name="Purugganan M.D."/>
        </authorList>
    </citation>
    <scope>NUCLEOTIDE SEQUENCE [LARGE SCALE GENOMIC DNA]</scope>
    <source>
        <strain evidence="2">cv. Khalas</strain>
    </source>
</reference>
<feature type="compositionally biased region" description="Basic and acidic residues" evidence="1">
    <location>
        <begin position="1"/>
        <end position="12"/>
    </location>
</feature>
<name>A0A8B9AKS4_PHODC</name>
<evidence type="ECO:0000313" key="2">
    <source>
        <dbReference type="Proteomes" id="UP000228380"/>
    </source>
</evidence>
<protein>
    <submittedName>
        <fullName evidence="3">Uncharacterized protein LOC120112344</fullName>
    </submittedName>
</protein>
<dbReference type="AlphaFoldDB" id="A0A8B9AKS4"/>
<proteinExistence type="predicted"/>
<keyword evidence="2" id="KW-1185">Reference proteome</keyword>
<organism evidence="2 3">
    <name type="scientific">Phoenix dactylifera</name>
    <name type="common">Date palm</name>
    <dbReference type="NCBI Taxonomy" id="42345"/>
    <lineage>
        <taxon>Eukaryota</taxon>
        <taxon>Viridiplantae</taxon>
        <taxon>Streptophyta</taxon>
        <taxon>Embryophyta</taxon>
        <taxon>Tracheophyta</taxon>
        <taxon>Spermatophyta</taxon>
        <taxon>Magnoliopsida</taxon>
        <taxon>Liliopsida</taxon>
        <taxon>Arecaceae</taxon>
        <taxon>Coryphoideae</taxon>
        <taxon>Phoeniceae</taxon>
        <taxon>Phoenix</taxon>
    </lineage>
</organism>
<dbReference type="GeneID" id="120112344"/>
<feature type="compositionally biased region" description="Basic and acidic residues" evidence="1">
    <location>
        <begin position="20"/>
        <end position="33"/>
    </location>
</feature>
<accession>A0A8B9AKS4</accession>
<dbReference type="RefSeq" id="XP_038987326.1">
    <property type="nucleotide sequence ID" value="XM_039131398.1"/>
</dbReference>
<sequence>MAEMEEGLRDPEQQEEEQPWEERTLSRLQDSKIDQGPPFPMFPPPFFLSFFHLDSLMALSLSFWRVSRALRGEGAERVGGKKHKVKWMKRPMTMPQAIIEFLDEDLRENASRYLSNYLVEMAS</sequence>
<evidence type="ECO:0000256" key="1">
    <source>
        <dbReference type="SAM" id="MobiDB-lite"/>
    </source>
</evidence>
<gene>
    <name evidence="3" type="primary">LOC120112344</name>
</gene>